<evidence type="ECO:0000256" key="4">
    <source>
        <dbReference type="ARBA" id="ARBA00037420"/>
    </source>
</evidence>
<dbReference type="Gene3D" id="3.40.30.10">
    <property type="entry name" value="Glutaredoxin"/>
    <property type="match status" value="1"/>
</dbReference>
<comment type="similarity">
    <text evidence="1">Belongs to the peroxiredoxin family. AhpC/Prx1 subfamily.</text>
</comment>
<keyword evidence="2" id="KW-0560">Oxidoreductase</keyword>
<dbReference type="PROSITE" id="PS51352">
    <property type="entry name" value="THIOREDOXIN_2"/>
    <property type="match status" value="1"/>
</dbReference>
<dbReference type="Pfam" id="PF00578">
    <property type="entry name" value="AhpC-TSA"/>
    <property type="match status" value="1"/>
</dbReference>
<dbReference type="GO" id="GO:0006979">
    <property type="term" value="P:response to oxidative stress"/>
    <property type="evidence" value="ECO:0007669"/>
    <property type="project" value="TreeGrafter"/>
</dbReference>
<dbReference type="InterPro" id="IPR000866">
    <property type="entry name" value="AhpC/TSA"/>
</dbReference>
<dbReference type="PANTHER" id="PTHR10681:SF128">
    <property type="entry name" value="THIOREDOXIN-DEPENDENT PEROXIDE REDUCTASE, MITOCHONDRIAL"/>
    <property type="match status" value="1"/>
</dbReference>
<dbReference type="PIRSF" id="PIRSF000239">
    <property type="entry name" value="AHPC"/>
    <property type="match status" value="1"/>
</dbReference>
<reference evidence="7 8" key="1">
    <citation type="submission" date="2020-08" db="EMBL/GenBank/DDBJ databases">
        <title>Above-ground endophytic microbial communities from plants in different locations in the United States.</title>
        <authorList>
            <person name="Frank C."/>
        </authorList>
    </citation>
    <scope>NUCLEOTIDE SEQUENCE [LARGE SCALE GENOMIC DNA]</scope>
    <source>
        <strain evidence="7 8">WP4_2_2</strain>
    </source>
</reference>
<evidence type="ECO:0000256" key="1">
    <source>
        <dbReference type="ARBA" id="ARBA00009796"/>
    </source>
</evidence>
<dbReference type="SUPFAM" id="SSF52833">
    <property type="entry name" value="Thioredoxin-like"/>
    <property type="match status" value="1"/>
</dbReference>
<dbReference type="InterPro" id="IPR013766">
    <property type="entry name" value="Thioredoxin_domain"/>
</dbReference>
<dbReference type="PANTHER" id="PTHR10681">
    <property type="entry name" value="THIOREDOXIN PEROXIDASE"/>
    <property type="match status" value="1"/>
</dbReference>
<comment type="caution">
    <text evidence="7">The sequence shown here is derived from an EMBL/GenBank/DDBJ whole genome shotgun (WGS) entry which is preliminary data.</text>
</comment>
<gene>
    <name evidence="7" type="ORF">F4827_004123</name>
</gene>
<dbReference type="InterPro" id="IPR050217">
    <property type="entry name" value="Peroxiredoxin"/>
</dbReference>
<dbReference type="InterPro" id="IPR024706">
    <property type="entry name" value="Peroxiredoxin_AhpC-typ"/>
</dbReference>
<accession>A0A7W9WU40</accession>
<evidence type="ECO:0000313" key="7">
    <source>
        <dbReference type="EMBL" id="MBB6104264.1"/>
    </source>
</evidence>
<dbReference type="GO" id="GO:0042744">
    <property type="term" value="P:hydrogen peroxide catabolic process"/>
    <property type="evidence" value="ECO:0007669"/>
    <property type="project" value="TreeGrafter"/>
</dbReference>
<sequence>MTALPARSAPPVLEAGTLAPDFTLHVTPDQKMALSELRGAPVIIAFYPADWSPVCGDELGLFNAALAEFRRFGAQLIAISVDSAWSHAAYATERKFHFPLLADFEPKGAVATSYGVYRTTEGVCERALFVLDGEGVVQWAYVSPVTVNPGVDGILGALEKMSTSAKQDTP</sequence>
<evidence type="ECO:0000256" key="3">
    <source>
        <dbReference type="ARBA" id="ARBA00032824"/>
    </source>
</evidence>
<dbReference type="EMBL" id="JACHBW010000012">
    <property type="protein sequence ID" value="MBB6104264.1"/>
    <property type="molecule type" value="Genomic_DNA"/>
</dbReference>
<name>A0A7W9WU40_9BURK</name>
<evidence type="ECO:0000256" key="5">
    <source>
        <dbReference type="PIRSR" id="PIRSR000239-1"/>
    </source>
</evidence>
<comment type="function">
    <text evidence="4">Thiol-specific peroxidase that catalyzes the reduction of hydrogen peroxide and organic hydroperoxides to water and alcohols, respectively. Plays a role in cell protection against oxidative stress by detoxifying peroxides.</text>
</comment>
<organism evidence="7 8">
    <name type="scientific">Paraburkholderia bannensis</name>
    <dbReference type="NCBI Taxonomy" id="765414"/>
    <lineage>
        <taxon>Bacteria</taxon>
        <taxon>Pseudomonadati</taxon>
        <taxon>Pseudomonadota</taxon>
        <taxon>Betaproteobacteria</taxon>
        <taxon>Burkholderiales</taxon>
        <taxon>Burkholderiaceae</taxon>
        <taxon>Paraburkholderia</taxon>
    </lineage>
</organism>
<proteinExistence type="inferred from homology"/>
<dbReference type="GO" id="GO:0008379">
    <property type="term" value="F:thioredoxin peroxidase activity"/>
    <property type="evidence" value="ECO:0007669"/>
    <property type="project" value="TreeGrafter"/>
</dbReference>
<dbReference type="GO" id="GO:0045454">
    <property type="term" value="P:cell redox homeostasis"/>
    <property type="evidence" value="ECO:0007669"/>
    <property type="project" value="TreeGrafter"/>
</dbReference>
<evidence type="ECO:0000256" key="2">
    <source>
        <dbReference type="ARBA" id="ARBA00023002"/>
    </source>
</evidence>
<feature type="domain" description="Thioredoxin" evidence="6">
    <location>
        <begin position="13"/>
        <end position="163"/>
    </location>
</feature>
<evidence type="ECO:0000313" key="8">
    <source>
        <dbReference type="Proteomes" id="UP000571554"/>
    </source>
</evidence>
<dbReference type="RefSeq" id="WP_183726381.1">
    <property type="nucleotide sequence ID" value="NZ_JACHBW010000012.1"/>
</dbReference>
<feature type="active site" description="Cysteine sulfenic acid (-SOH) intermediate; for peroxidase activity" evidence="5">
    <location>
        <position position="55"/>
    </location>
</feature>
<dbReference type="Proteomes" id="UP000571554">
    <property type="component" value="Unassembled WGS sequence"/>
</dbReference>
<keyword evidence="8" id="KW-1185">Reference proteome</keyword>
<dbReference type="GO" id="GO:0005829">
    <property type="term" value="C:cytosol"/>
    <property type="evidence" value="ECO:0007669"/>
    <property type="project" value="TreeGrafter"/>
</dbReference>
<dbReference type="GO" id="GO:0033554">
    <property type="term" value="P:cellular response to stress"/>
    <property type="evidence" value="ECO:0007669"/>
    <property type="project" value="TreeGrafter"/>
</dbReference>
<dbReference type="InterPro" id="IPR036249">
    <property type="entry name" value="Thioredoxin-like_sf"/>
</dbReference>
<evidence type="ECO:0000259" key="6">
    <source>
        <dbReference type="PROSITE" id="PS51352"/>
    </source>
</evidence>
<dbReference type="AlphaFoldDB" id="A0A7W9WU40"/>
<protein>
    <recommendedName>
        <fullName evidence="3">Thioredoxin peroxidase</fullName>
    </recommendedName>
</protein>